<proteinExistence type="predicted"/>
<dbReference type="KEGG" id="pdu:PDUR_27885"/>
<protein>
    <recommendedName>
        <fullName evidence="5">Fibronectin type-III domain-containing protein</fullName>
    </recommendedName>
</protein>
<name>A0A089HT88_PAEDU</name>
<geneLocation type="plasmid" evidence="4"/>
<keyword evidence="3" id="KW-0614">Plasmid</keyword>
<feature type="compositionally biased region" description="Low complexity" evidence="1">
    <location>
        <begin position="156"/>
        <end position="168"/>
    </location>
</feature>
<evidence type="ECO:0000313" key="4">
    <source>
        <dbReference type="Proteomes" id="UP000029409"/>
    </source>
</evidence>
<evidence type="ECO:0008006" key="5">
    <source>
        <dbReference type="Google" id="ProtNLM"/>
    </source>
</evidence>
<evidence type="ECO:0000256" key="1">
    <source>
        <dbReference type="SAM" id="MobiDB-lite"/>
    </source>
</evidence>
<gene>
    <name evidence="3" type="ORF">PDUR_27885</name>
</gene>
<evidence type="ECO:0000256" key="2">
    <source>
        <dbReference type="SAM" id="SignalP"/>
    </source>
</evidence>
<dbReference type="RefSeq" id="WP_042209787.1">
    <property type="nucleotide sequence ID" value="NZ_CP009289.1"/>
</dbReference>
<feature type="signal peptide" evidence="2">
    <location>
        <begin position="1"/>
        <end position="23"/>
    </location>
</feature>
<feature type="region of interest" description="Disordered" evidence="1">
    <location>
        <begin position="154"/>
        <end position="187"/>
    </location>
</feature>
<dbReference type="eggNOG" id="ENOG5030QGZ">
    <property type="taxonomic scope" value="Bacteria"/>
</dbReference>
<organism evidence="3 4">
    <name type="scientific">Paenibacillus durus</name>
    <name type="common">Paenibacillus azotofixans</name>
    <dbReference type="NCBI Taxonomy" id="44251"/>
    <lineage>
        <taxon>Bacteria</taxon>
        <taxon>Bacillati</taxon>
        <taxon>Bacillota</taxon>
        <taxon>Bacilli</taxon>
        <taxon>Bacillales</taxon>
        <taxon>Paenibacillaceae</taxon>
        <taxon>Paenibacillus</taxon>
    </lineage>
</organism>
<feature type="compositionally biased region" description="Pro residues" evidence="1">
    <location>
        <begin position="273"/>
        <end position="283"/>
    </location>
</feature>
<accession>A0A089HT88</accession>
<evidence type="ECO:0000313" key="3">
    <source>
        <dbReference type="EMBL" id="AIQ15256.1"/>
    </source>
</evidence>
<dbReference type="AlphaFoldDB" id="A0A089HT88"/>
<feature type="chain" id="PRO_5001843117" description="Fibronectin type-III domain-containing protein" evidence="2">
    <location>
        <begin position="24"/>
        <end position="519"/>
    </location>
</feature>
<keyword evidence="4" id="KW-1185">Reference proteome</keyword>
<sequence length="519" mass="54417">MKRCWPLLIFGLLLLFPMPVTHASDLVTINLDNYFYVHTSDTGRTYFKDKYGNTTIYGDASEHDAKIMQVSINTQGLGSGDKIYIITPSGAERLYSGDSMYLDPSVENIKIVLDKASGGETYATMARTYVNDQSNGGTFIYYMYNLSTPTQYGNLPAATPTPSAAATPTPTPNPTPTSTTTASPTPTPIYDVHPYQAGGLLVWSNPLVNTGYVAIYKDGNLLVSITENPRDTSTYPLAGNGEYTVKVVSTQGNLIGMGTLTVTDGSVGTATPTPTPSPTPTPTDPGGGTGGVDPVCTESCQNLKDMLECPEWDQYMGDLTAAIARAIPPPPDWDMVASKIGAATINDFAQWAGSVPAPPTKEEIDSETNAGLPTLDQSVETDGLVPQVPGDYNNGEIDFDLSKDAPTIEVKDESQPFTISDPLTDMPHDNPGVKVIPGDPRNSTGGFKTPDPVDTGDPEPTPVQIPNATPGTAPMPNNTAGSPPIPNATDSTVPIPGGSGGPGAIPTMTNGVIPIPGGG</sequence>
<feature type="region of interest" description="Disordered" evidence="1">
    <location>
        <begin position="265"/>
        <end position="292"/>
    </location>
</feature>
<feature type="region of interest" description="Disordered" evidence="1">
    <location>
        <begin position="435"/>
        <end position="519"/>
    </location>
</feature>
<dbReference type="OrthoDB" id="2620876at2"/>
<reference evidence="3 4" key="1">
    <citation type="submission" date="2014-08" db="EMBL/GenBank/DDBJ databases">
        <title>Comparative genomics of the Paenibacillus odorifer group.</title>
        <authorList>
            <person name="den Bakker H.C."/>
            <person name="Tsai Y.-C."/>
            <person name="Martin N."/>
            <person name="Korlach J."/>
            <person name="Wiedmann M."/>
        </authorList>
    </citation>
    <scope>NUCLEOTIDE SEQUENCE [LARGE SCALE GENOMIC DNA]</scope>
    <source>
        <strain evidence="3 4">DSM 1735</strain>
        <plasmid evidence="4">Plasmid</plasmid>
    </source>
</reference>
<dbReference type="Proteomes" id="UP000029409">
    <property type="component" value="Plasmid unnamed"/>
</dbReference>
<dbReference type="EMBL" id="CP009289">
    <property type="protein sequence ID" value="AIQ15256.1"/>
    <property type="molecule type" value="Genomic_DNA"/>
</dbReference>
<keyword evidence="2" id="KW-0732">Signal</keyword>
<feature type="compositionally biased region" description="Polar residues" evidence="1">
    <location>
        <begin position="464"/>
        <end position="481"/>
    </location>
</feature>